<dbReference type="PANTHER" id="PTHR10352">
    <property type="entry name" value="EUKARYOTIC TRANSLATION INITIATION FACTOR 3 SUBUNIT G"/>
    <property type="match status" value="1"/>
</dbReference>
<protein>
    <recommendedName>
        <fullName evidence="4">RRM domain-containing protein</fullName>
    </recommendedName>
</protein>
<feature type="domain" description="RRM" evidence="4">
    <location>
        <begin position="191"/>
        <end position="269"/>
    </location>
</feature>
<gene>
    <name evidence="5" type="ORF">HK099_004023</name>
</gene>
<evidence type="ECO:0000313" key="5">
    <source>
        <dbReference type="EMBL" id="KAJ3220780.1"/>
    </source>
</evidence>
<dbReference type="GO" id="GO:0003723">
    <property type="term" value="F:RNA binding"/>
    <property type="evidence" value="ECO:0007669"/>
    <property type="project" value="UniProtKB-UniRule"/>
</dbReference>
<evidence type="ECO:0000256" key="2">
    <source>
        <dbReference type="PROSITE-ProRule" id="PRU00176"/>
    </source>
</evidence>
<organism evidence="5 6">
    <name type="scientific">Clydaea vesicula</name>
    <dbReference type="NCBI Taxonomy" id="447962"/>
    <lineage>
        <taxon>Eukaryota</taxon>
        <taxon>Fungi</taxon>
        <taxon>Fungi incertae sedis</taxon>
        <taxon>Chytridiomycota</taxon>
        <taxon>Chytridiomycota incertae sedis</taxon>
        <taxon>Chytridiomycetes</taxon>
        <taxon>Lobulomycetales</taxon>
        <taxon>Lobulomycetaceae</taxon>
        <taxon>Clydaea</taxon>
    </lineage>
</organism>
<feature type="domain" description="RRM" evidence="4">
    <location>
        <begin position="486"/>
        <end position="569"/>
    </location>
</feature>
<feature type="domain" description="RRM" evidence="4">
    <location>
        <begin position="592"/>
        <end position="669"/>
    </location>
</feature>
<keyword evidence="1 2" id="KW-0694">RNA-binding</keyword>
<dbReference type="SMART" id="SM00360">
    <property type="entry name" value="RRM"/>
    <property type="match status" value="4"/>
</dbReference>
<dbReference type="SUPFAM" id="SSF54928">
    <property type="entry name" value="RNA-binding domain, RBD"/>
    <property type="match status" value="3"/>
</dbReference>
<dbReference type="InterPro" id="IPR000504">
    <property type="entry name" value="RRM_dom"/>
</dbReference>
<comment type="caution">
    <text evidence="5">The sequence shown here is derived from an EMBL/GenBank/DDBJ whole genome shotgun (WGS) entry which is preliminary data.</text>
</comment>
<feature type="domain" description="RRM" evidence="4">
    <location>
        <begin position="373"/>
        <end position="445"/>
    </location>
</feature>
<dbReference type="Proteomes" id="UP001211065">
    <property type="component" value="Unassembled WGS sequence"/>
</dbReference>
<evidence type="ECO:0000256" key="1">
    <source>
        <dbReference type="ARBA" id="ARBA00022884"/>
    </source>
</evidence>
<name>A0AAD5U0X7_9FUNG</name>
<keyword evidence="6" id="KW-1185">Reference proteome</keyword>
<sequence>MIVEIAAAIGDSSLSRPWSKYSAGSSANEKFNAELRIKKETEKLKKKEPTIETNNNLKKKEFTEEENKKLNEFLQVMQPRSKSKTWANDDNKIEIKNSKIEKSVKLNTNDVANDYSEEKEDMFSYDIAKDEKISDVDYLKSRMKSFDSEHTVKNVSTVAEKFGEATLVSVLEEPQNTPKEIPAEDLIGETGRLLVNNLAYSATTQEVEQLFSVYGPVAEVHIPIDKLTKNSKGYGFVLFLIPENAVKAYSALDGSIFQGRLLKIIPAREKVLPEDEDDAKISFKDKKEKQLRKASMKNEGNWNSLFMNSDAVANAMAAKLGVKKSEILDPASENMAVRLALSETQIINETKEYLQEQGVCLDAFQSNRERSDTCILVKNIPFTTTVSDIENLFGNYGTLGRCVIPPTKTVALVEFLEANEAKAAFKRLAYTKYKSLPLYLEWAPTGAFNSKFESTKKKNEIAITNGTTSDLLLDDTKDDPDMMPVATLFVKNLNFSTTEQQLKEAFSSLQGLTSTRVATKPDKKDSSKKLSMGFGFVEFNSKENAVNALKAMQGFNLNGHVMQIKFSNASIKSSSGENGKGNKKGEIKVKGTKLIIRNIPFEATKQDIKQLFRSFGQVKALRIPTKIDGSHRGFGFIDFLTQQEAKAAFEAVSSTHLYGRHLVLEWAKDDDSVDAIREKTRKNFNSNEIEEDKRKKRKVVLGNDEDSAMGGIEDD</sequence>
<proteinExistence type="predicted"/>
<dbReference type="Pfam" id="PF00076">
    <property type="entry name" value="RRM_1"/>
    <property type="match status" value="4"/>
</dbReference>
<evidence type="ECO:0000259" key="4">
    <source>
        <dbReference type="PROSITE" id="PS50102"/>
    </source>
</evidence>
<dbReference type="CDD" id="cd12320">
    <property type="entry name" value="RRM6_RBM19_RRM5_MRD1"/>
    <property type="match status" value="1"/>
</dbReference>
<dbReference type="InterPro" id="IPR012677">
    <property type="entry name" value="Nucleotide-bd_a/b_plait_sf"/>
</dbReference>
<feature type="region of interest" description="Disordered" evidence="3">
    <location>
        <begin position="687"/>
        <end position="715"/>
    </location>
</feature>
<dbReference type="Gene3D" id="3.30.70.330">
    <property type="match status" value="4"/>
</dbReference>
<evidence type="ECO:0000256" key="3">
    <source>
        <dbReference type="SAM" id="MobiDB-lite"/>
    </source>
</evidence>
<dbReference type="InterPro" id="IPR035979">
    <property type="entry name" value="RBD_domain_sf"/>
</dbReference>
<accession>A0AAD5U0X7</accession>
<reference evidence="5" key="1">
    <citation type="submission" date="2020-05" db="EMBL/GenBank/DDBJ databases">
        <title>Phylogenomic resolution of chytrid fungi.</title>
        <authorList>
            <person name="Stajich J.E."/>
            <person name="Amses K."/>
            <person name="Simmons R."/>
            <person name="Seto K."/>
            <person name="Myers J."/>
            <person name="Bonds A."/>
            <person name="Quandt C.A."/>
            <person name="Barry K."/>
            <person name="Liu P."/>
            <person name="Grigoriev I."/>
            <person name="Longcore J.E."/>
            <person name="James T.Y."/>
        </authorList>
    </citation>
    <scope>NUCLEOTIDE SEQUENCE</scope>
    <source>
        <strain evidence="5">JEL0476</strain>
    </source>
</reference>
<evidence type="ECO:0000313" key="6">
    <source>
        <dbReference type="Proteomes" id="UP001211065"/>
    </source>
</evidence>
<dbReference type="CDD" id="cd12317">
    <property type="entry name" value="RRM4_RBM19_RRM3_MRD1"/>
    <property type="match status" value="1"/>
</dbReference>
<dbReference type="AlphaFoldDB" id="A0AAD5U0X7"/>
<dbReference type="PROSITE" id="PS50102">
    <property type="entry name" value="RRM"/>
    <property type="match status" value="4"/>
</dbReference>
<dbReference type="EMBL" id="JADGJW010000274">
    <property type="protein sequence ID" value="KAJ3220780.1"/>
    <property type="molecule type" value="Genomic_DNA"/>
</dbReference>
<feature type="compositionally biased region" description="Acidic residues" evidence="3">
    <location>
        <begin position="703"/>
        <end position="715"/>
    </location>
</feature>